<dbReference type="EMBL" id="JAUSZV010000006">
    <property type="protein sequence ID" value="MDQ0913684.1"/>
    <property type="molecule type" value="Genomic_DNA"/>
</dbReference>
<evidence type="ECO:0000256" key="1">
    <source>
        <dbReference type="ARBA" id="ARBA00004431"/>
    </source>
</evidence>
<keyword evidence="4" id="KW-0749">Sporulation</keyword>
<keyword evidence="3" id="KW-0132">Cell division</keyword>
<dbReference type="Proteomes" id="UP001234216">
    <property type="component" value="Unassembled WGS sequence"/>
</dbReference>
<dbReference type="GO" id="GO:0000917">
    <property type="term" value="P:division septum assembly"/>
    <property type="evidence" value="ECO:0007669"/>
    <property type="project" value="UniProtKB-KW"/>
</dbReference>
<evidence type="ECO:0000313" key="7">
    <source>
        <dbReference type="EMBL" id="MDQ0913684.1"/>
    </source>
</evidence>
<dbReference type="GO" id="GO:0030428">
    <property type="term" value="C:cell septum"/>
    <property type="evidence" value="ECO:0007669"/>
    <property type="project" value="UniProtKB-SubCell"/>
</dbReference>
<dbReference type="InterPro" id="IPR038658">
    <property type="entry name" value="SsgB_sf"/>
</dbReference>
<evidence type="ECO:0000256" key="2">
    <source>
        <dbReference type="ARBA" id="ARBA00009323"/>
    </source>
</evidence>
<proteinExistence type="inferred from homology"/>
<evidence type="ECO:0000256" key="3">
    <source>
        <dbReference type="ARBA" id="ARBA00022618"/>
    </source>
</evidence>
<gene>
    <name evidence="7" type="ORF">QFZ22_009756</name>
</gene>
<dbReference type="InterPro" id="IPR006776">
    <property type="entry name" value="SsgB"/>
</dbReference>
<dbReference type="Pfam" id="PF04686">
    <property type="entry name" value="SsgA"/>
    <property type="match status" value="1"/>
</dbReference>
<evidence type="ECO:0000256" key="5">
    <source>
        <dbReference type="ARBA" id="ARBA00023210"/>
    </source>
</evidence>
<reference evidence="7" key="1">
    <citation type="submission" date="2023-07" db="EMBL/GenBank/DDBJ databases">
        <title>Comparative genomics of wheat-associated soil bacteria to identify genetic determinants of phenazine resistance.</title>
        <authorList>
            <person name="Mouncey N."/>
        </authorList>
    </citation>
    <scope>NUCLEOTIDE SEQUENCE</scope>
    <source>
        <strain evidence="7">V4I22</strain>
    </source>
</reference>
<protein>
    <recommendedName>
        <fullName evidence="9">Sporulation protein SsgA</fullName>
    </recommendedName>
</protein>
<sequence>MREPDSCTPVVCRMLVRLVVAEGVDRPVMLDLSYDRADPYAVSLTFHMRTDTTVHWVIGRDLLLDGLEKLTGAGDVQVWPCRDPGADRVHIALCPYPKQEAVVVTAPARALRAFLRRTLAVVPLGTEECHLDMDGAVHQLLSGPGESLR</sequence>
<keyword evidence="6" id="KW-0131">Cell cycle</keyword>
<comment type="subcellular location">
    <subcellularLocation>
        <location evidence="1">Cell septum</location>
    </subcellularLocation>
</comment>
<name>A0AAW8FUX1_9ACTN</name>
<dbReference type="GO" id="GO:0030435">
    <property type="term" value="P:sporulation resulting in formation of a cellular spore"/>
    <property type="evidence" value="ECO:0007669"/>
    <property type="project" value="UniProtKB-KW"/>
</dbReference>
<evidence type="ECO:0000256" key="4">
    <source>
        <dbReference type="ARBA" id="ARBA00022969"/>
    </source>
</evidence>
<evidence type="ECO:0000313" key="8">
    <source>
        <dbReference type="Proteomes" id="UP001234216"/>
    </source>
</evidence>
<keyword evidence="5" id="KW-0717">Septation</keyword>
<comment type="similarity">
    <text evidence="2">Belongs to the SsgA family.</text>
</comment>
<evidence type="ECO:0000256" key="6">
    <source>
        <dbReference type="ARBA" id="ARBA00023306"/>
    </source>
</evidence>
<dbReference type="AlphaFoldDB" id="A0AAW8FUX1"/>
<accession>A0AAW8FUX1</accession>
<organism evidence="7 8">
    <name type="scientific">Streptomyces canus</name>
    <dbReference type="NCBI Taxonomy" id="58343"/>
    <lineage>
        <taxon>Bacteria</taxon>
        <taxon>Bacillati</taxon>
        <taxon>Actinomycetota</taxon>
        <taxon>Actinomycetes</taxon>
        <taxon>Kitasatosporales</taxon>
        <taxon>Streptomycetaceae</taxon>
        <taxon>Streptomyces</taxon>
        <taxon>Streptomyces aurantiacus group</taxon>
    </lineage>
</organism>
<evidence type="ECO:0008006" key="9">
    <source>
        <dbReference type="Google" id="ProtNLM"/>
    </source>
</evidence>
<dbReference type="Gene3D" id="2.30.31.20">
    <property type="entry name" value="Sporulation-specific cell division protein SsgB"/>
    <property type="match status" value="1"/>
</dbReference>
<comment type="caution">
    <text evidence="7">The sequence shown here is derived from an EMBL/GenBank/DDBJ whole genome shotgun (WGS) entry which is preliminary data.</text>
</comment>